<evidence type="ECO:0000256" key="3">
    <source>
        <dbReference type="SAM" id="SignalP"/>
    </source>
</evidence>
<feature type="signal peptide" evidence="3">
    <location>
        <begin position="1"/>
        <end position="22"/>
    </location>
</feature>
<dbReference type="EMBL" id="CR382121">
    <property type="protein sequence ID" value="CAH03056.1"/>
    <property type="molecule type" value="Genomic_DNA"/>
</dbReference>
<feature type="region of interest" description="Disordered" evidence="1">
    <location>
        <begin position="367"/>
        <end position="392"/>
    </location>
</feature>
<dbReference type="Proteomes" id="UP000000598">
    <property type="component" value="Chromosome A"/>
</dbReference>
<protein>
    <submittedName>
        <fullName evidence="4">KLLA0A10703p</fullName>
    </submittedName>
</protein>
<dbReference type="PANTHER" id="PTHR28013:SF8">
    <property type="entry name" value="AEL027WP"/>
    <property type="match status" value="1"/>
</dbReference>
<dbReference type="PaxDb" id="284590-Q6CX71"/>
<keyword evidence="2" id="KW-0472">Membrane</keyword>
<keyword evidence="3" id="KW-0732">Signal</keyword>
<dbReference type="PANTHER" id="PTHR28013">
    <property type="entry name" value="PROTEIN DCV1-RELATED"/>
    <property type="match status" value="1"/>
</dbReference>
<dbReference type="InterPro" id="IPR009571">
    <property type="entry name" value="SUR7/Rim9-like_fungi"/>
</dbReference>
<dbReference type="InParanoid" id="Q6CX71"/>
<dbReference type="FunCoup" id="Q6CX71">
    <property type="interactions" value="1"/>
</dbReference>
<feature type="chain" id="PRO_5004272895" evidence="3">
    <location>
        <begin position="23"/>
        <end position="612"/>
    </location>
</feature>
<feature type="transmembrane region" description="Helical" evidence="2">
    <location>
        <begin position="88"/>
        <end position="113"/>
    </location>
</feature>
<gene>
    <name evidence="4" type="ORF">KLLA0_A10703g</name>
</gene>
<evidence type="ECO:0000313" key="5">
    <source>
        <dbReference type="Proteomes" id="UP000000598"/>
    </source>
</evidence>
<feature type="compositionally biased region" description="Polar residues" evidence="1">
    <location>
        <begin position="563"/>
        <end position="577"/>
    </location>
</feature>
<reference evidence="4 5" key="1">
    <citation type="journal article" date="2004" name="Nature">
        <title>Genome evolution in yeasts.</title>
        <authorList>
            <consortium name="Genolevures"/>
            <person name="Dujon B."/>
            <person name="Sherman D."/>
            <person name="Fischer G."/>
            <person name="Durrens P."/>
            <person name="Casaregola S."/>
            <person name="Lafontaine I."/>
            <person name="de Montigny J."/>
            <person name="Marck C."/>
            <person name="Neuveglise C."/>
            <person name="Talla E."/>
            <person name="Goffard N."/>
            <person name="Frangeul L."/>
            <person name="Aigle M."/>
            <person name="Anthouard V."/>
            <person name="Babour A."/>
            <person name="Barbe V."/>
            <person name="Barnay S."/>
            <person name="Blanchin S."/>
            <person name="Beckerich J.M."/>
            <person name="Beyne E."/>
            <person name="Bleykasten C."/>
            <person name="Boisrame A."/>
            <person name="Boyer J."/>
            <person name="Cattolico L."/>
            <person name="Confanioleri F."/>
            <person name="de Daruvar A."/>
            <person name="Despons L."/>
            <person name="Fabre E."/>
            <person name="Fairhead C."/>
            <person name="Ferry-Dumazet H."/>
            <person name="Groppi A."/>
            <person name="Hantraye F."/>
            <person name="Hennequin C."/>
            <person name="Jauniaux N."/>
            <person name="Joyet P."/>
            <person name="Kachouri R."/>
            <person name="Kerrest A."/>
            <person name="Koszul R."/>
            <person name="Lemaire M."/>
            <person name="Lesur I."/>
            <person name="Ma L."/>
            <person name="Muller H."/>
            <person name="Nicaud J.M."/>
            <person name="Nikolski M."/>
            <person name="Oztas S."/>
            <person name="Ozier-Kalogeropoulos O."/>
            <person name="Pellenz S."/>
            <person name="Potier S."/>
            <person name="Richard G.F."/>
            <person name="Straub M.L."/>
            <person name="Suleau A."/>
            <person name="Swennene D."/>
            <person name="Tekaia F."/>
            <person name="Wesolowski-Louvel M."/>
            <person name="Westhof E."/>
            <person name="Wirth B."/>
            <person name="Zeniou-Meyer M."/>
            <person name="Zivanovic I."/>
            <person name="Bolotin-Fukuhara M."/>
            <person name="Thierry A."/>
            <person name="Bouchier C."/>
            <person name="Caudron B."/>
            <person name="Scarpelli C."/>
            <person name="Gaillardin C."/>
            <person name="Weissenbach J."/>
            <person name="Wincker P."/>
            <person name="Souciet J.L."/>
        </authorList>
    </citation>
    <scope>NUCLEOTIDE SEQUENCE [LARGE SCALE GENOMIC DNA]</scope>
    <source>
        <strain evidence="5">ATCC 8585 / CBS 2359 / DSM 70799 / NBRC 1267 / NRRL Y-1140 / WM37</strain>
    </source>
</reference>
<proteinExistence type="predicted"/>
<accession>Q6CX71</accession>
<feature type="transmembrane region" description="Helical" evidence="2">
    <location>
        <begin position="156"/>
        <end position="178"/>
    </location>
</feature>
<dbReference type="eggNOG" id="ENOG502RYG1">
    <property type="taxonomic scope" value="Eukaryota"/>
</dbReference>
<evidence type="ECO:0000313" key="4">
    <source>
        <dbReference type="EMBL" id="CAH03056.1"/>
    </source>
</evidence>
<dbReference type="GO" id="GO:0005886">
    <property type="term" value="C:plasma membrane"/>
    <property type="evidence" value="ECO:0007669"/>
    <property type="project" value="InterPro"/>
</dbReference>
<keyword evidence="2" id="KW-0812">Transmembrane</keyword>
<dbReference type="OMA" id="HKPFTEL"/>
<feature type="compositionally biased region" description="Polar residues" evidence="1">
    <location>
        <begin position="327"/>
        <end position="337"/>
    </location>
</feature>
<evidence type="ECO:0000256" key="1">
    <source>
        <dbReference type="SAM" id="MobiDB-lite"/>
    </source>
</evidence>
<evidence type="ECO:0000256" key="2">
    <source>
        <dbReference type="SAM" id="Phobius"/>
    </source>
</evidence>
<dbReference type="GO" id="GO:0032153">
    <property type="term" value="C:cell division site"/>
    <property type="evidence" value="ECO:0007669"/>
    <property type="project" value="TreeGrafter"/>
</dbReference>
<dbReference type="KEGG" id="kla:KLLA0_A10703g"/>
<dbReference type="GeneID" id="2896651"/>
<feature type="region of interest" description="Disordered" evidence="1">
    <location>
        <begin position="483"/>
        <end position="578"/>
    </location>
</feature>
<sequence>MAKRFTFGFATLLFFLQCVALAFLILACVSAPVFDNVRLASFDGIHYGVFGYCEDDGGSCSSAQANYHPENLDDDDSNWKMNNDSRKALGSILIVTPIAAGLTFLALVTSFLCQFRFFDSSTFWFVMNFLFSILAFLSSALICIVVILLFYPHVTWYSYILIASAVLNLVCLPLCFFARSQTASNSKNGLVDEEDEDRSSTSIRDKFYKEEFNQTEVTNLDAPSIPDYYKGSKIVTSNTLNSNTITDSDVPSSYMNNGSVAATTANTAVVPPQGLATMAAANSYQRHSNNNDATLLHNAVPKQPYSAINQSGTNSSMNSSSRALSSGRITAPNNNYSQQNFSQMGEIGSLAPSSVYAEHIAGGSSGVIASDLQQGNNRGQSQDELTQPPKTQQDVLQDIINGVLSEDEEEFLKQNTVDPSERPAMDTFDDDGINDDDSQFTSVSQRGINPNYYQGRGGVQYIPPTHGPLQNQLQGQVQNPAMAQGMVPNGMHPTQPPVVGGQYYPPLPNQAGPQQGYYHPPPLPVQQQQPQQPQPPYSAGPSASDFLLQSNPEFSIGTGPASYGNSQRSAGLNSAPASSMHYKPAYRKRLPRKNNLPLHPCQETVPMEHFKF</sequence>
<feature type="compositionally biased region" description="Polar residues" evidence="1">
    <location>
        <begin position="371"/>
        <end position="392"/>
    </location>
</feature>
<name>Q6CX71_KLULA</name>
<feature type="compositionally biased region" description="Low complexity" evidence="1">
    <location>
        <begin position="309"/>
        <end position="326"/>
    </location>
</feature>
<feature type="transmembrane region" description="Helical" evidence="2">
    <location>
        <begin position="125"/>
        <end position="150"/>
    </location>
</feature>
<dbReference type="PROSITE" id="PS51257">
    <property type="entry name" value="PROKAR_LIPOPROTEIN"/>
    <property type="match status" value="1"/>
</dbReference>
<organism evidence="4 5">
    <name type="scientific">Kluyveromyces lactis (strain ATCC 8585 / CBS 2359 / DSM 70799 / NBRC 1267 / NRRL Y-1140 / WM37)</name>
    <name type="common">Yeast</name>
    <name type="synonym">Candida sphaerica</name>
    <dbReference type="NCBI Taxonomy" id="284590"/>
    <lineage>
        <taxon>Eukaryota</taxon>
        <taxon>Fungi</taxon>
        <taxon>Dikarya</taxon>
        <taxon>Ascomycota</taxon>
        <taxon>Saccharomycotina</taxon>
        <taxon>Saccharomycetes</taxon>
        <taxon>Saccharomycetales</taxon>
        <taxon>Saccharomycetaceae</taxon>
        <taxon>Kluyveromyces</taxon>
    </lineage>
</organism>
<dbReference type="Pfam" id="PF06687">
    <property type="entry name" value="SUR7"/>
    <property type="match status" value="1"/>
</dbReference>
<dbReference type="HOGENOM" id="CLU_026237_0_0_1"/>
<dbReference type="InterPro" id="IPR051380">
    <property type="entry name" value="pH-response_reg_palI/RIM9"/>
</dbReference>
<dbReference type="AlphaFoldDB" id="Q6CX71"/>
<dbReference type="RefSeq" id="XP_451468.1">
    <property type="nucleotide sequence ID" value="XM_451468.1"/>
</dbReference>
<keyword evidence="5" id="KW-1185">Reference proteome</keyword>
<keyword evidence="2" id="KW-1133">Transmembrane helix</keyword>
<feature type="region of interest" description="Disordered" evidence="1">
    <location>
        <begin position="305"/>
        <end position="337"/>
    </location>
</feature>
<dbReference type="GO" id="GO:0035838">
    <property type="term" value="C:growing cell tip"/>
    <property type="evidence" value="ECO:0007669"/>
    <property type="project" value="TreeGrafter"/>
</dbReference>